<dbReference type="Pfam" id="PF14244">
    <property type="entry name" value="Retrotran_gag_3"/>
    <property type="match status" value="1"/>
</dbReference>
<evidence type="ECO:0000259" key="2">
    <source>
        <dbReference type="Pfam" id="PF14244"/>
    </source>
</evidence>
<gene>
    <name evidence="3" type="ORF">BVC80_8781g8</name>
</gene>
<dbReference type="PANTHER" id="PTHR47481">
    <property type="match status" value="1"/>
</dbReference>
<proteinExistence type="predicted"/>
<name>A0A200PXM6_MACCD</name>
<organism evidence="3 4">
    <name type="scientific">Macleaya cordata</name>
    <name type="common">Five-seeded plume-poppy</name>
    <name type="synonym">Bocconia cordata</name>
    <dbReference type="NCBI Taxonomy" id="56857"/>
    <lineage>
        <taxon>Eukaryota</taxon>
        <taxon>Viridiplantae</taxon>
        <taxon>Streptophyta</taxon>
        <taxon>Embryophyta</taxon>
        <taxon>Tracheophyta</taxon>
        <taxon>Spermatophyta</taxon>
        <taxon>Magnoliopsida</taxon>
        <taxon>Ranunculales</taxon>
        <taxon>Papaveraceae</taxon>
        <taxon>Papaveroideae</taxon>
        <taxon>Macleaya</taxon>
    </lineage>
</organism>
<dbReference type="AlphaFoldDB" id="A0A200PXM6"/>
<feature type="compositionally biased region" description="Basic residues" evidence="1">
    <location>
        <begin position="148"/>
        <end position="158"/>
    </location>
</feature>
<feature type="region of interest" description="Disordered" evidence="1">
    <location>
        <begin position="124"/>
        <end position="186"/>
    </location>
</feature>
<feature type="compositionally biased region" description="Low complexity" evidence="1">
    <location>
        <begin position="162"/>
        <end position="180"/>
    </location>
</feature>
<dbReference type="InParanoid" id="A0A200PXM6"/>
<dbReference type="InterPro" id="IPR029472">
    <property type="entry name" value="Copia-like_N"/>
</dbReference>
<reference evidence="3 4" key="1">
    <citation type="journal article" date="2017" name="Mol. Plant">
        <title>The Genome of Medicinal Plant Macleaya cordata Provides New Insights into Benzylisoquinoline Alkaloids Metabolism.</title>
        <authorList>
            <person name="Liu X."/>
            <person name="Liu Y."/>
            <person name="Huang P."/>
            <person name="Ma Y."/>
            <person name="Qing Z."/>
            <person name="Tang Q."/>
            <person name="Cao H."/>
            <person name="Cheng P."/>
            <person name="Zheng Y."/>
            <person name="Yuan Z."/>
            <person name="Zhou Y."/>
            <person name="Liu J."/>
            <person name="Tang Z."/>
            <person name="Zhuo Y."/>
            <person name="Zhang Y."/>
            <person name="Yu L."/>
            <person name="Huang J."/>
            <person name="Yang P."/>
            <person name="Peng Q."/>
            <person name="Zhang J."/>
            <person name="Jiang W."/>
            <person name="Zhang Z."/>
            <person name="Lin K."/>
            <person name="Ro D.K."/>
            <person name="Chen X."/>
            <person name="Xiong X."/>
            <person name="Shang Y."/>
            <person name="Huang S."/>
            <person name="Zeng J."/>
        </authorList>
    </citation>
    <scope>NUCLEOTIDE SEQUENCE [LARGE SCALE GENOMIC DNA]</scope>
    <source>
        <strain evidence="4">cv. BLH2017</strain>
        <tissue evidence="3">Root</tissue>
    </source>
</reference>
<dbReference type="EMBL" id="MVGT01003946">
    <property type="protein sequence ID" value="OVA02951.1"/>
    <property type="molecule type" value="Genomic_DNA"/>
</dbReference>
<accession>A0A200PXM6</accession>
<keyword evidence="4" id="KW-1185">Reference proteome</keyword>
<dbReference type="PANTHER" id="PTHR47481:SF10">
    <property type="entry name" value="COPIA-LIKE POLYPROTEIN_RETROTRANSPOSON"/>
    <property type="match status" value="1"/>
</dbReference>
<dbReference type="OrthoDB" id="1845088at2759"/>
<evidence type="ECO:0000256" key="1">
    <source>
        <dbReference type="SAM" id="MobiDB-lite"/>
    </source>
</evidence>
<sequence length="186" mass="20114">MASSTPSVTTVKLTSENYLLWHSHFSAYLRGNDLFGYVDGSTPCPPRHLSTAEKSSDGTVPVNPAYHAWQKQDQLILSNYDSLVTSITTRPTPVTFPDLQGYLLAHEIRLARDVAAIIPAANVATQQPARPSPPPSSNSPQFSSRPYNKGRGKFKGKGRYQGGASSSSSTSLFSVSDLSSYGTFRS</sequence>
<dbReference type="Proteomes" id="UP000195402">
    <property type="component" value="Unassembled WGS sequence"/>
</dbReference>
<feature type="domain" description="Retrotransposon Copia-like N-terminal" evidence="2">
    <location>
        <begin position="7"/>
        <end position="45"/>
    </location>
</feature>
<protein>
    <recommendedName>
        <fullName evidence="2">Retrotransposon Copia-like N-terminal domain-containing protein</fullName>
    </recommendedName>
</protein>
<evidence type="ECO:0000313" key="4">
    <source>
        <dbReference type="Proteomes" id="UP000195402"/>
    </source>
</evidence>
<evidence type="ECO:0000313" key="3">
    <source>
        <dbReference type="EMBL" id="OVA02951.1"/>
    </source>
</evidence>
<comment type="caution">
    <text evidence="3">The sequence shown here is derived from an EMBL/GenBank/DDBJ whole genome shotgun (WGS) entry which is preliminary data.</text>
</comment>